<feature type="domain" description="AMP-dependent synthetase/ligase" evidence="4">
    <location>
        <begin position="9"/>
        <end position="348"/>
    </location>
</feature>
<dbReference type="InterPro" id="IPR020845">
    <property type="entry name" value="AMP-binding_CS"/>
</dbReference>
<dbReference type="SUPFAM" id="SSF56801">
    <property type="entry name" value="Acetyl-CoA synthetase-like"/>
    <property type="match status" value="1"/>
</dbReference>
<dbReference type="InterPro" id="IPR025110">
    <property type="entry name" value="AMP-bd_C"/>
</dbReference>
<comment type="similarity">
    <text evidence="1">Belongs to the ATP-dependent AMP-binding enzyme family.</text>
</comment>
<sequence length="490" mass="52073">MNFASLPDRRAELDPHGAAVSDGHRSLTNTQLLSRVRTAARQLQDHGIGPGDVVALQLTNRVEFVVLLFASWRLGATVTPVNPSMTHVEVVRQLQDSGARLLVVEDGTAVMAHEVAVLAVGELYEGTTEPDQAPLLDPATPALLIYTSGTTGVPKGVMLDHANIDAMVEMGRRALEVGPADRCLLILPLFHVNGIVVSVLLPLLVGASVVIAGRFAPRTFFELVEQERPTFFSAVPTIYSMLAALPDDVRPDTSSLRFGVCGAAPASAELLTRFEARYGFPLVEGYGLSEGTCGSTINPVAGPRRAGTVGLPFPGQEIRIVDTDGTEMAPGTDGEVVVRGPNVMRGYLGRPDETARVIVDGWLHTGDVGHLDADGYLTLVGRSKDMIIRGGENIYPKEIEDVLASDPAVLEAAVIGVPDEKWGEVVVAYVQPRPGSTVDPSALKALCARSLTGYKRPTAFFVVEALAKNAVGKIDKTSLRAGHAARSARS</sequence>
<evidence type="ECO:0000313" key="7">
    <source>
        <dbReference type="Proteomes" id="UP001183824"/>
    </source>
</evidence>
<gene>
    <name evidence="6" type="ORF">RNB18_17405</name>
</gene>
<dbReference type="Gene3D" id="3.40.50.12780">
    <property type="entry name" value="N-terminal domain of ligase-like"/>
    <property type="match status" value="1"/>
</dbReference>
<dbReference type="PROSITE" id="PS00455">
    <property type="entry name" value="AMP_BINDING"/>
    <property type="match status" value="1"/>
</dbReference>
<feature type="domain" description="AMP-binding enzyme C-terminal" evidence="5">
    <location>
        <begin position="398"/>
        <end position="473"/>
    </location>
</feature>
<keyword evidence="3" id="KW-0472">Membrane</keyword>
<protein>
    <submittedName>
        <fullName evidence="6">AMP-binding protein</fullName>
    </submittedName>
</protein>
<name>A0ABU2V9M0_9ACTN</name>
<dbReference type="Pfam" id="PF00501">
    <property type="entry name" value="AMP-binding"/>
    <property type="match status" value="1"/>
</dbReference>
<dbReference type="PANTHER" id="PTHR43201:SF5">
    <property type="entry name" value="MEDIUM-CHAIN ACYL-COA LIGASE ACSF2, MITOCHONDRIAL"/>
    <property type="match status" value="1"/>
</dbReference>
<feature type="transmembrane region" description="Helical" evidence="3">
    <location>
        <begin position="189"/>
        <end position="212"/>
    </location>
</feature>
<comment type="caution">
    <text evidence="6">The sequence shown here is derived from an EMBL/GenBank/DDBJ whole genome shotgun (WGS) entry which is preliminary data.</text>
</comment>
<proteinExistence type="inferred from homology"/>
<evidence type="ECO:0000259" key="4">
    <source>
        <dbReference type="Pfam" id="PF00501"/>
    </source>
</evidence>
<organism evidence="6 7">
    <name type="scientific">Streptomyces doebereineriae</name>
    <dbReference type="NCBI Taxonomy" id="3075528"/>
    <lineage>
        <taxon>Bacteria</taxon>
        <taxon>Bacillati</taxon>
        <taxon>Actinomycetota</taxon>
        <taxon>Actinomycetes</taxon>
        <taxon>Kitasatosporales</taxon>
        <taxon>Streptomycetaceae</taxon>
        <taxon>Streptomyces</taxon>
    </lineage>
</organism>
<keyword evidence="3" id="KW-1133">Transmembrane helix</keyword>
<dbReference type="RefSeq" id="WP_311714982.1">
    <property type="nucleotide sequence ID" value="NZ_JAVREZ010000005.1"/>
</dbReference>
<dbReference type="InterPro" id="IPR000873">
    <property type="entry name" value="AMP-dep_synth/lig_dom"/>
</dbReference>
<keyword evidence="2" id="KW-0436">Ligase</keyword>
<dbReference type="Proteomes" id="UP001183824">
    <property type="component" value="Unassembled WGS sequence"/>
</dbReference>
<dbReference type="Pfam" id="PF13193">
    <property type="entry name" value="AMP-binding_C"/>
    <property type="match status" value="1"/>
</dbReference>
<evidence type="ECO:0000259" key="5">
    <source>
        <dbReference type="Pfam" id="PF13193"/>
    </source>
</evidence>
<keyword evidence="3" id="KW-0812">Transmembrane</keyword>
<evidence type="ECO:0000256" key="1">
    <source>
        <dbReference type="ARBA" id="ARBA00006432"/>
    </source>
</evidence>
<evidence type="ECO:0000256" key="2">
    <source>
        <dbReference type="ARBA" id="ARBA00022598"/>
    </source>
</evidence>
<dbReference type="EMBL" id="JAVREZ010000005">
    <property type="protein sequence ID" value="MDT0481945.1"/>
    <property type="molecule type" value="Genomic_DNA"/>
</dbReference>
<dbReference type="InterPro" id="IPR045851">
    <property type="entry name" value="AMP-bd_C_sf"/>
</dbReference>
<reference evidence="7" key="1">
    <citation type="submission" date="2023-07" db="EMBL/GenBank/DDBJ databases">
        <title>30 novel species of actinomycetes from the DSMZ collection.</title>
        <authorList>
            <person name="Nouioui I."/>
        </authorList>
    </citation>
    <scope>NUCLEOTIDE SEQUENCE [LARGE SCALE GENOMIC DNA]</scope>
    <source>
        <strain evidence="7">DSM 41640</strain>
    </source>
</reference>
<accession>A0ABU2V9M0</accession>
<dbReference type="InterPro" id="IPR042099">
    <property type="entry name" value="ANL_N_sf"/>
</dbReference>
<dbReference type="PANTHER" id="PTHR43201">
    <property type="entry name" value="ACYL-COA SYNTHETASE"/>
    <property type="match status" value="1"/>
</dbReference>
<evidence type="ECO:0000256" key="3">
    <source>
        <dbReference type="SAM" id="Phobius"/>
    </source>
</evidence>
<evidence type="ECO:0000313" key="6">
    <source>
        <dbReference type="EMBL" id="MDT0481945.1"/>
    </source>
</evidence>
<dbReference type="Gene3D" id="3.30.300.30">
    <property type="match status" value="1"/>
</dbReference>
<keyword evidence="7" id="KW-1185">Reference proteome</keyword>